<accession>A0AAX6IBZ2</accession>
<organism evidence="2 3">
    <name type="scientific">Iris pallida</name>
    <name type="common">Sweet iris</name>
    <dbReference type="NCBI Taxonomy" id="29817"/>
    <lineage>
        <taxon>Eukaryota</taxon>
        <taxon>Viridiplantae</taxon>
        <taxon>Streptophyta</taxon>
        <taxon>Embryophyta</taxon>
        <taxon>Tracheophyta</taxon>
        <taxon>Spermatophyta</taxon>
        <taxon>Magnoliopsida</taxon>
        <taxon>Liliopsida</taxon>
        <taxon>Asparagales</taxon>
        <taxon>Iridaceae</taxon>
        <taxon>Iridoideae</taxon>
        <taxon>Irideae</taxon>
        <taxon>Iris</taxon>
    </lineage>
</organism>
<protein>
    <recommendedName>
        <fullName evidence="1">Reverse transcriptase domain-containing protein</fullName>
    </recommendedName>
</protein>
<evidence type="ECO:0000259" key="1">
    <source>
        <dbReference type="PROSITE" id="PS50878"/>
    </source>
</evidence>
<evidence type="ECO:0000313" key="2">
    <source>
        <dbReference type="EMBL" id="KAJ6850840.1"/>
    </source>
</evidence>
<dbReference type="PANTHER" id="PTHR19446">
    <property type="entry name" value="REVERSE TRANSCRIPTASES"/>
    <property type="match status" value="1"/>
</dbReference>
<dbReference type="Proteomes" id="UP001140949">
    <property type="component" value="Unassembled WGS sequence"/>
</dbReference>
<reference evidence="2" key="1">
    <citation type="journal article" date="2023" name="GigaByte">
        <title>Genome assembly of the bearded iris, Iris pallida Lam.</title>
        <authorList>
            <person name="Bruccoleri R.E."/>
            <person name="Oakeley E.J."/>
            <person name="Faust A.M.E."/>
            <person name="Altorfer M."/>
            <person name="Dessus-Babus S."/>
            <person name="Burckhardt D."/>
            <person name="Oertli M."/>
            <person name="Naumann U."/>
            <person name="Petersen F."/>
            <person name="Wong J."/>
        </authorList>
    </citation>
    <scope>NUCLEOTIDE SEQUENCE</scope>
    <source>
        <strain evidence="2">GSM-AAB239-AS_SAM_17_03QT</strain>
    </source>
</reference>
<dbReference type="Pfam" id="PF00078">
    <property type="entry name" value="RVT_1"/>
    <property type="match status" value="1"/>
</dbReference>
<dbReference type="InterPro" id="IPR043502">
    <property type="entry name" value="DNA/RNA_pol_sf"/>
</dbReference>
<dbReference type="EMBL" id="JANAVB010002398">
    <property type="protein sequence ID" value="KAJ6850840.1"/>
    <property type="molecule type" value="Genomic_DNA"/>
</dbReference>
<feature type="domain" description="Reverse transcriptase" evidence="1">
    <location>
        <begin position="1"/>
        <end position="151"/>
    </location>
</feature>
<gene>
    <name evidence="2" type="ORF">M6B38_261440</name>
</gene>
<sequence length="151" mass="17402">MADSNRGSNVALKLDRDKAYDRVDWQHFLWVLKKFGFDNKFVDIIFRLISNIWFSILSNGERLRFFQSFRGIRQGDPLSLLLFVIAAKSLSCNLQAVVLHRQFIPFTFPRRGPVITHLAYADDTLIFSSGNIKSIELIMKVVLNYQNTSAS</sequence>
<keyword evidence="3" id="KW-1185">Reference proteome</keyword>
<dbReference type="InterPro" id="IPR000477">
    <property type="entry name" value="RT_dom"/>
</dbReference>
<name>A0AAX6IBZ2_IRIPA</name>
<dbReference type="PROSITE" id="PS50878">
    <property type="entry name" value="RT_POL"/>
    <property type="match status" value="1"/>
</dbReference>
<reference evidence="2" key="2">
    <citation type="submission" date="2023-04" db="EMBL/GenBank/DDBJ databases">
        <authorList>
            <person name="Bruccoleri R.E."/>
            <person name="Oakeley E.J."/>
            <person name="Faust A.-M."/>
            <person name="Dessus-Babus S."/>
            <person name="Altorfer M."/>
            <person name="Burckhardt D."/>
            <person name="Oertli M."/>
            <person name="Naumann U."/>
            <person name="Petersen F."/>
            <person name="Wong J."/>
        </authorList>
    </citation>
    <scope>NUCLEOTIDE SEQUENCE</scope>
    <source>
        <strain evidence="2">GSM-AAB239-AS_SAM_17_03QT</strain>
        <tissue evidence="2">Leaf</tissue>
    </source>
</reference>
<dbReference type="AlphaFoldDB" id="A0AAX6IBZ2"/>
<proteinExistence type="predicted"/>
<evidence type="ECO:0000313" key="3">
    <source>
        <dbReference type="Proteomes" id="UP001140949"/>
    </source>
</evidence>
<comment type="caution">
    <text evidence="2">The sequence shown here is derived from an EMBL/GenBank/DDBJ whole genome shotgun (WGS) entry which is preliminary data.</text>
</comment>
<dbReference type="SUPFAM" id="SSF56672">
    <property type="entry name" value="DNA/RNA polymerases"/>
    <property type="match status" value="1"/>
</dbReference>